<dbReference type="InterPro" id="IPR027094">
    <property type="entry name" value="Mitofusin_fam"/>
</dbReference>
<keyword evidence="5" id="KW-0472">Membrane</keyword>
<dbReference type="AlphaFoldDB" id="A0A1I3Y9D7"/>
<organism evidence="8 10">
    <name type="scientific">Azotobacter beijerinckii</name>
    <dbReference type="NCBI Taxonomy" id="170623"/>
    <lineage>
        <taxon>Bacteria</taxon>
        <taxon>Pseudomonadati</taxon>
        <taxon>Pseudomonadota</taxon>
        <taxon>Gammaproteobacteria</taxon>
        <taxon>Pseudomonadales</taxon>
        <taxon>Pseudomonadaceae</taxon>
        <taxon>Azotobacter</taxon>
    </lineage>
</organism>
<keyword evidence="4" id="KW-0342">GTP-binding</keyword>
<dbReference type="Proteomes" id="UP000199579">
    <property type="component" value="Unassembled WGS sequence"/>
</dbReference>
<keyword evidence="3" id="KW-0378">Hydrolase</keyword>
<evidence type="ECO:0000256" key="1">
    <source>
        <dbReference type="ARBA" id="ARBA00004370"/>
    </source>
</evidence>
<evidence type="ECO:0000256" key="4">
    <source>
        <dbReference type="ARBA" id="ARBA00023134"/>
    </source>
</evidence>
<dbReference type="RefSeq" id="WP_170854287.1">
    <property type="nucleotide sequence ID" value="NZ_FOKJ01000003.1"/>
</dbReference>
<evidence type="ECO:0000313" key="7">
    <source>
        <dbReference type="EMBL" id="SFA79774.1"/>
    </source>
</evidence>
<keyword evidence="9" id="KW-1185">Reference proteome</keyword>
<dbReference type="EMBL" id="FOKJ01000003">
    <property type="protein sequence ID" value="SFA79774.1"/>
    <property type="molecule type" value="Genomic_DNA"/>
</dbReference>
<dbReference type="GO" id="GO:0003924">
    <property type="term" value="F:GTPase activity"/>
    <property type="evidence" value="ECO:0007669"/>
    <property type="project" value="InterPro"/>
</dbReference>
<dbReference type="EMBL" id="FOSX01000001">
    <property type="protein sequence ID" value="SFK28468.1"/>
    <property type="molecule type" value="Genomic_DNA"/>
</dbReference>
<dbReference type="InterPro" id="IPR045063">
    <property type="entry name" value="Dynamin_N"/>
</dbReference>
<proteinExistence type="predicted"/>
<name>A0A1I3Y9D7_9GAMM</name>
<dbReference type="GO" id="GO:0008053">
    <property type="term" value="P:mitochondrial fusion"/>
    <property type="evidence" value="ECO:0007669"/>
    <property type="project" value="TreeGrafter"/>
</dbReference>
<dbReference type="GO" id="GO:0016020">
    <property type="term" value="C:membrane"/>
    <property type="evidence" value="ECO:0007669"/>
    <property type="project" value="UniProtKB-SubCell"/>
</dbReference>
<evidence type="ECO:0000256" key="5">
    <source>
        <dbReference type="ARBA" id="ARBA00023136"/>
    </source>
</evidence>
<feature type="domain" description="Dynamin N-terminal" evidence="6">
    <location>
        <begin position="20"/>
        <end position="187"/>
    </location>
</feature>
<evidence type="ECO:0000256" key="3">
    <source>
        <dbReference type="ARBA" id="ARBA00022801"/>
    </source>
</evidence>
<dbReference type="Pfam" id="PF00350">
    <property type="entry name" value="Dynamin_N"/>
    <property type="match status" value="1"/>
</dbReference>
<reference evidence="7 9" key="2">
    <citation type="submission" date="2016-10" db="EMBL/GenBank/DDBJ databases">
        <authorList>
            <person name="Varghese N."/>
            <person name="Submissions S."/>
        </authorList>
    </citation>
    <scope>NUCLEOTIDE SEQUENCE [LARGE SCALE GENOMIC DNA]</scope>
    <source>
        <strain evidence="7 9">DSM 282</strain>
    </source>
</reference>
<dbReference type="InterPro" id="IPR027417">
    <property type="entry name" value="P-loop_NTPase"/>
</dbReference>
<evidence type="ECO:0000313" key="9">
    <source>
        <dbReference type="Proteomes" id="UP000198861"/>
    </source>
</evidence>
<sequence length="307" mass="33692">MKPDEKSPFTITARIRPFEVVAVGTMSAGKSTLLNALIGQELLHVANLATTACVTRIEHQSGLNFVGLRYGDNDALLEHELNLKPEIVSAWNAAPDTHTIELRGPFNMLSQPATGLVLYDTPGPNNSQNAGHRQAMRRALRTIPFHALCYVMNAQHPGTDDDLATLELLREEVQDKPEHKIWFILNKADSLDPEKGESIAKSVSNAAEYLSKAGFTDPTIIPTIAHAALYAKKAMLGQHLTRTQRHTLQHASEFLQERSEELMHAALVPAALHEYWSAQLKASPDNSYQHLLAASGITAAEALLCND</sequence>
<dbReference type="GO" id="GO:0005525">
    <property type="term" value="F:GTP binding"/>
    <property type="evidence" value="ECO:0007669"/>
    <property type="project" value="UniProtKB-KW"/>
</dbReference>
<evidence type="ECO:0000313" key="10">
    <source>
        <dbReference type="Proteomes" id="UP000199579"/>
    </source>
</evidence>
<comment type="subcellular location">
    <subcellularLocation>
        <location evidence="1">Membrane</location>
    </subcellularLocation>
</comment>
<dbReference type="PANTHER" id="PTHR10465:SF0">
    <property type="entry name" value="SARCALUMENIN"/>
    <property type="match status" value="1"/>
</dbReference>
<protein>
    <submittedName>
        <fullName evidence="8">Dynamin family protein</fullName>
    </submittedName>
</protein>
<evidence type="ECO:0000256" key="2">
    <source>
        <dbReference type="ARBA" id="ARBA00022741"/>
    </source>
</evidence>
<evidence type="ECO:0000313" key="8">
    <source>
        <dbReference type="EMBL" id="SFK28468.1"/>
    </source>
</evidence>
<reference evidence="8 10" key="1">
    <citation type="submission" date="2016-10" db="EMBL/GenBank/DDBJ databases">
        <authorList>
            <person name="de Groot N.N."/>
        </authorList>
    </citation>
    <scope>NUCLEOTIDE SEQUENCE [LARGE SCALE GENOMIC DNA]</scope>
    <source>
        <strain evidence="8 10">DSM 381</strain>
    </source>
</reference>
<evidence type="ECO:0000259" key="6">
    <source>
        <dbReference type="Pfam" id="PF00350"/>
    </source>
</evidence>
<gene>
    <name evidence="7" type="ORF">SAMN04244571_00390</name>
    <name evidence="8" type="ORF">SAMN04244574_00003</name>
</gene>
<dbReference type="SUPFAM" id="SSF52540">
    <property type="entry name" value="P-loop containing nucleoside triphosphate hydrolases"/>
    <property type="match status" value="1"/>
</dbReference>
<keyword evidence="2" id="KW-0547">Nucleotide-binding</keyword>
<dbReference type="Gene3D" id="3.40.50.300">
    <property type="entry name" value="P-loop containing nucleotide triphosphate hydrolases"/>
    <property type="match status" value="1"/>
</dbReference>
<dbReference type="Proteomes" id="UP000198861">
    <property type="component" value="Unassembled WGS sequence"/>
</dbReference>
<dbReference type="PANTHER" id="PTHR10465">
    <property type="entry name" value="TRANSMEMBRANE GTPASE FZO1"/>
    <property type="match status" value="1"/>
</dbReference>
<accession>A0A1I3Y9D7</accession>